<dbReference type="InterPro" id="IPR050171">
    <property type="entry name" value="MFS_Transporters"/>
</dbReference>
<feature type="transmembrane region" description="Helical" evidence="8">
    <location>
        <begin position="168"/>
        <end position="188"/>
    </location>
</feature>
<keyword evidence="3" id="KW-1003">Cell membrane</keyword>
<protein>
    <submittedName>
        <fullName evidence="10">Putative MFS family arabinose efflux permease</fullName>
    </submittedName>
</protein>
<dbReference type="RefSeq" id="WP_342788512.1">
    <property type="nucleotide sequence ID" value="NZ_VIWX01000003.1"/>
</dbReference>
<feature type="transmembrane region" description="Helical" evidence="8">
    <location>
        <begin position="80"/>
        <end position="103"/>
    </location>
</feature>
<dbReference type="GO" id="GO:0005886">
    <property type="term" value="C:plasma membrane"/>
    <property type="evidence" value="ECO:0007669"/>
    <property type="project" value="UniProtKB-SubCell"/>
</dbReference>
<evidence type="ECO:0000313" key="10">
    <source>
        <dbReference type="EMBL" id="TWF94658.1"/>
    </source>
</evidence>
<evidence type="ECO:0000256" key="4">
    <source>
        <dbReference type="ARBA" id="ARBA00022692"/>
    </source>
</evidence>
<evidence type="ECO:0000313" key="11">
    <source>
        <dbReference type="Proteomes" id="UP000316184"/>
    </source>
</evidence>
<feature type="transmembrane region" description="Helical" evidence="8">
    <location>
        <begin position="135"/>
        <end position="156"/>
    </location>
</feature>
<keyword evidence="11" id="KW-1185">Reference proteome</keyword>
<comment type="subcellular location">
    <subcellularLocation>
        <location evidence="1">Cell membrane</location>
        <topology evidence="1">Multi-pass membrane protein</topology>
    </subcellularLocation>
</comment>
<keyword evidence="4 8" id="KW-0812">Transmembrane</keyword>
<dbReference type="PANTHER" id="PTHR23517">
    <property type="entry name" value="RESISTANCE PROTEIN MDTM, PUTATIVE-RELATED-RELATED"/>
    <property type="match status" value="1"/>
</dbReference>
<dbReference type="InterPro" id="IPR001958">
    <property type="entry name" value="Tet-R_TetA/multi-R_MdtG-like"/>
</dbReference>
<evidence type="ECO:0000256" key="5">
    <source>
        <dbReference type="ARBA" id="ARBA00022989"/>
    </source>
</evidence>
<feature type="transmembrane region" description="Helical" evidence="8">
    <location>
        <begin position="209"/>
        <end position="231"/>
    </location>
</feature>
<evidence type="ECO:0000256" key="8">
    <source>
        <dbReference type="SAM" id="Phobius"/>
    </source>
</evidence>
<organism evidence="10 11">
    <name type="scientific">Saccharopolyspora dendranthemae</name>
    <dbReference type="NCBI Taxonomy" id="1181886"/>
    <lineage>
        <taxon>Bacteria</taxon>
        <taxon>Bacillati</taxon>
        <taxon>Actinomycetota</taxon>
        <taxon>Actinomycetes</taxon>
        <taxon>Pseudonocardiales</taxon>
        <taxon>Pseudonocardiaceae</taxon>
        <taxon>Saccharopolyspora</taxon>
    </lineage>
</organism>
<feature type="transmembrane region" description="Helical" evidence="8">
    <location>
        <begin position="109"/>
        <end position="128"/>
    </location>
</feature>
<feature type="transmembrane region" description="Helical" evidence="8">
    <location>
        <begin position="18"/>
        <end position="36"/>
    </location>
</feature>
<evidence type="ECO:0000259" key="9">
    <source>
        <dbReference type="PROSITE" id="PS50850"/>
    </source>
</evidence>
<dbReference type="InterPro" id="IPR036259">
    <property type="entry name" value="MFS_trans_sf"/>
</dbReference>
<dbReference type="PRINTS" id="PR01035">
    <property type="entry name" value="TCRTETA"/>
</dbReference>
<keyword evidence="5 8" id="KW-1133">Transmembrane helix</keyword>
<dbReference type="Proteomes" id="UP000316184">
    <property type="component" value="Unassembled WGS sequence"/>
</dbReference>
<feature type="region of interest" description="Disordered" evidence="7">
    <location>
        <begin position="388"/>
        <end position="485"/>
    </location>
</feature>
<sequence>MPTAPPPTPVRSRSLHTGLYVLVLLTVGAYLPSPLLPGYQHAFGFSDLSMTLIYATFALVSAPALLLIGPATDVVGPRGVLRVSLVAGAVASLCFALASGPMWLVAGRAAQGIALGAATSAATVLISANARARGPLLAGTAFVAGTAAGPVVGGALAQYAPAPFTLPYVLHLVALGYGWFLASSLPRPTAPVGRWRPAPPRIPAGMRSVFGFSAATGFLAWTVVGLFLALIPALLDRAGHTDLALSGCVLGAVLICSLLTQPLVGRFGPRRAQSLGLTALFAGLVMLALTSGDSALVTLIAAITAGAGNGLAYGGATAAVEAAAPPGQRGSITGALYLAFYLGAGCPAIAVGLISLGHELATATSWVAAVAAALVLLTAMCGKSVAPDVPARQHQRNADERRRTHFTSAERGGGRGPGAGSRRDRAPRAARPVLGRRSPRPGAGGRASAGGPAPVQRTRSSGGEAAQRARRGGVAGRTGTPGDPA</sequence>
<dbReference type="Pfam" id="PF07690">
    <property type="entry name" value="MFS_1"/>
    <property type="match status" value="1"/>
</dbReference>
<feature type="transmembrane region" description="Helical" evidence="8">
    <location>
        <begin position="363"/>
        <end position="386"/>
    </location>
</feature>
<feature type="transmembrane region" description="Helical" evidence="8">
    <location>
        <begin position="335"/>
        <end position="357"/>
    </location>
</feature>
<keyword evidence="2" id="KW-0813">Transport</keyword>
<dbReference type="InterPro" id="IPR020846">
    <property type="entry name" value="MFS_dom"/>
</dbReference>
<dbReference type="PROSITE" id="PS50850">
    <property type="entry name" value="MFS"/>
    <property type="match status" value="1"/>
</dbReference>
<evidence type="ECO:0000256" key="3">
    <source>
        <dbReference type="ARBA" id="ARBA00022475"/>
    </source>
</evidence>
<dbReference type="EMBL" id="VIWX01000003">
    <property type="protein sequence ID" value="TWF94658.1"/>
    <property type="molecule type" value="Genomic_DNA"/>
</dbReference>
<dbReference type="GO" id="GO:0022857">
    <property type="term" value="F:transmembrane transporter activity"/>
    <property type="evidence" value="ECO:0007669"/>
    <property type="project" value="InterPro"/>
</dbReference>
<reference evidence="10 11" key="1">
    <citation type="submission" date="2019-06" db="EMBL/GenBank/DDBJ databases">
        <title>Sequencing the genomes of 1000 actinobacteria strains.</title>
        <authorList>
            <person name="Klenk H.-P."/>
        </authorList>
    </citation>
    <scope>NUCLEOTIDE SEQUENCE [LARGE SCALE GENOMIC DNA]</scope>
    <source>
        <strain evidence="10 11">DSM 46699</strain>
    </source>
</reference>
<name>A0A561U5L4_9PSEU</name>
<dbReference type="Gene3D" id="1.20.1250.20">
    <property type="entry name" value="MFS general substrate transporter like domains"/>
    <property type="match status" value="1"/>
</dbReference>
<dbReference type="SUPFAM" id="SSF103473">
    <property type="entry name" value="MFS general substrate transporter"/>
    <property type="match status" value="1"/>
</dbReference>
<feature type="transmembrane region" description="Helical" evidence="8">
    <location>
        <begin position="272"/>
        <end position="289"/>
    </location>
</feature>
<feature type="domain" description="Major facilitator superfamily (MFS) profile" evidence="9">
    <location>
        <begin position="1"/>
        <end position="390"/>
    </location>
</feature>
<proteinExistence type="predicted"/>
<feature type="transmembrane region" description="Helical" evidence="8">
    <location>
        <begin position="295"/>
        <end position="314"/>
    </location>
</feature>
<evidence type="ECO:0000256" key="7">
    <source>
        <dbReference type="SAM" id="MobiDB-lite"/>
    </source>
</evidence>
<evidence type="ECO:0000256" key="1">
    <source>
        <dbReference type="ARBA" id="ARBA00004651"/>
    </source>
</evidence>
<evidence type="ECO:0000256" key="6">
    <source>
        <dbReference type="ARBA" id="ARBA00023136"/>
    </source>
</evidence>
<dbReference type="AlphaFoldDB" id="A0A561U5L4"/>
<evidence type="ECO:0000256" key="2">
    <source>
        <dbReference type="ARBA" id="ARBA00022448"/>
    </source>
</evidence>
<dbReference type="InterPro" id="IPR011701">
    <property type="entry name" value="MFS"/>
</dbReference>
<dbReference type="PANTHER" id="PTHR23517:SF13">
    <property type="entry name" value="MAJOR FACILITATOR SUPERFAMILY MFS_1"/>
    <property type="match status" value="1"/>
</dbReference>
<comment type="caution">
    <text evidence="10">The sequence shown here is derived from an EMBL/GenBank/DDBJ whole genome shotgun (WGS) entry which is preliminary data.</text>
</comment>
<keyword evidence="6 8" id="KW-0472">Membrane</keyword>
<feature type="transmembrane region" description="Helical" evidence="8">
    <location>
        <begin position="48"/>
        <end position="68"/>
    </location>
</feature>
<feature type="transmembrane region" description="Helical" evidence="8">
    <location>
        <begin position="243"/>
        <end position="260"/>
    </location>
</feature>
<gene>
    <name evidence="10" type="ORF">FHU35_13374</name>
</gene>
<accession>A0A561U5L4</accession>